<comment type="function">
    <text evidence="10">May play a structural role in chromatin. Involved in sister chromatid cohesion, possibly by facilitating the cohesin complex loading. Transcription factor, which may promote cortical neuron migration during brain development by regulating the transcription of crucial genes in this process.</text>
</comment>
<feature type="compositionally biased region" description="Basic and acidic residues" evidence="13">
    <location>
        <begin position="247"/>
        <end position="258"/>
    </location>
</feature>
<comment type="similarity">
    <text evidence="2 11">Belongs to the SCC2/Nipped-B family.</text>
</comment>
<feature type="region of interest" description="Disordered" evidence="13">
    <location>
        <begin position="581"/>
        <end position="683"/>
    </location>
</feature>
<evidence type="ECO:0000313" key="15">
    <source>
        <dbReference type="Ensembl" id="ENSORLP00000006855.2"/>
    </source>
</evidence>
<evidence type="ECO:0000256" key="11">
    <source>
        <dbReference type="RuleBase" id="RU364107"/>
    </source>
</evidence>
<dbReference type="GO" id="GO:0090694">
    <property type="term" value="C:Scc2-Scc4 cohesin loading complex"/>
    <property type="evidence" value="ECO:0000318"/>
    <property type="project" value="GO_Central"/>
</dbReference>
<keyword evidence="9 11" id="KW-0131">Cell cycle</keyword>
<dbReference type="GO" id="GO:0061775">
    <property type="term" value="F:cohesin loader activity"/>
    <property type="evidence" value="ECO:0007669"/>
    <property type="project" value="InterPro"/>
</dbReference>
<feature type="region of interest" description="Disordered" evidence="13">
    <location>
        <begin position="532"/>
        <end position="554"/>
    </location>
</feature>
<feature type="compositionally biased region" description="Polar residues" evidence="13">
    <location>
        <begin position="192"/>
        <end position="210"/>
    </location>
</feature>
<evidence type="ECO:0000256" key="9">
    <source>
        <dbReference type="ARBA" id="ARBA00023306"/>
    </source>
</evidence>
<keyword evidence="3" id="KW-0217">Developmental protein</keyword>
<dbReference type="GeneTree" id="ENSGT00390000010427"/>
<protein>
    <recommendedName>
        <fullName evidence="11">Nipped-B protein</fullName>
    </recommendedName>
</protein>
<dbReference type="InterPro" id="IPR026003">
    <property type="entry name" value="Cohesin_HEAT"/>
</dbReference>
<dbReference type="GO" id="GO:0048565">
    <property type="term" value="P:digestive tract development"/>
    <property type="evidence" value="ECO:0000318"/>
    <property type="project" value="GO_Central"/>
</dbReference>
<comment type="subcellular location">
    <subcellularLocation>
        <location evidence="1 11">Nucleus</location>
    </subcellularLocation>
</comment>
<evidence type="ECO:0000256" key="4">
    <source>
        <dbReference type="ARBA" id="ARBA00022737"/>
    </source>
</evidence>
<keyword evidence="12" id="KW-0175">Coiled coil</keyword>
<evidence type="ECO:0000256" key="1">
    <source>
        <dbReference type="ARBA" id="ARBA00004123"/>
    </source>
</evidence>
<organism evidence="15 16">
    <name type="scientific">Oryzias latipes</name>
    <name type="common">Japanese rice fish</name>
    <name type="synonym">Japanese killifish</name>
    <dbReference type="NCBI Taxonomy" id="8090"/>
    <lineage>
        <taxon>Eukaryota</taxon>
        <taxon>Metazoa</taxon>
        <taxon>Chordata</taxon>
        <taxon>Craniata</taxon>
        <taxon>Vertebrata</taxon>
        <taxon>Euteleostomi</taxon>
        <taxon>Actinopterygii</taxon>
        <taxon>Neopterygii</taxon>
        <taxon>Teleostei</taxon>
        <taxon>Neoteleostei</taxon>
        <taxon>Acanthomorphata</taxon>
        <taxon>Ovalentaria</taxon>
        <taxon>Atherinomorphae</taxon>
        <taxon>Beloniformes</taxon>
        <taxon>Adrianichthyidae</taxon>
        <taxon>Oryziinae</taxon>
        <taxon>Oryzias</taxon>
    </lineage>
</organism>
<dbReference type="GO" id="GO:0140587">
    <property type="term" value="F:chromatin loop anchoring activity"/>
    <property type="evidence" value="ECO:0007669"/>
    <property type="project" value="Ensembl"/>
</dbReference>
<reference evidence="15" key="2">
    <citation type="submission" date="2025-08" db="UniProtKB">
        <authorList>
            <consortium name="Ensembl"/>
        </authorList>
    </citation>
    <scope>IDENTIFICATION</scope>
    <source>
        <strain evidence="15">Hd-rR</strain>
    </source>
</reference>
<dbReference type="GO" id="GO:0035118">
    <property type="term" value="P:embryonic pectoral fin morphogenesis"/>
    <property type="evidence" value="ECO:0007669"/>
    <property type="project" value="Ensembl"/>
</dbReference>
<dbReference type="GO" id="GO:0003682">
    <property type="term" value="F:chromatin binding"/>
    <property type="evidence" value="ECO:0000318"/>
    <property type="project" value="GO_Central"/>
</dbReference>
<name>H2LLE4_ORYLA</name>
<dbReference type="Proteomes" id="UP000001038">
    <property type="component" value="Chromosome 9"/>
</dbReference>
<keyword evidence="8 11" id="KW-0539">Nucleus</keyword>
<feature type="compositionally biased region" description="Basic and acidic residues" evidence="13">
    <location>
        <begin position="1185"/>
        <end position="1197"/>
    </location>
</feature>
<feature type="compositionally biased region" description="Polar residues" evidence="13">
    <location>
        <begin position="540"/>
        <end position="549"/>
    </location>
</feature>
<dbReference type="PANTHER" id="PTHR21704:SF18">
    <property type="entry name" value="NIPPED-B-LIKE PROTEIN"/>
    <property type="match status" value="1"/>
</dbReference>
<keyword evidence="5" id="KW-0805">Transcription regulation</keyword>
<feature type="compositionally biased region" description="Acidic residues" evidence="13">
    <location>
        <begin position="1986"/>
        <end position="1995"/>
    </location>
</feature>
<keyword evidence="7" id="KW-0804">Transcription</keyword>
<evidence type="ECO:0000256" key="13">
    <source>
        <dbReference type="SAM" id="MobiDB-lite"/>
    </source>
</evidence>
<dbReference type="Ensembl" id="ENSORLT00000006856.2">
    <property type="protein sequence ID" value="ENSORLP00000006855.2"/>
    <property type="gene ID" value="ENSORLG00000005446.2"/>
</dbReference>
<feature type="compositionally biased region" description="Basic and acidic residues" evidence="13">
    <location>
        <begin position="293"/>
        <end position="315"/>
    </location>
</feature>
<dbReference type="GO" id="GO:0003146">
    <property type="term" value="P:heart jogging"/>
    <property type="evidence" value="ECO:0007669"/>
    <property type="project" value="Ensembl"/>
</dbReference>
<dbReference type="InterPro" id="IPR033031">
    <property type="entry name" value="Scc2/Nipped-B"/>
</dbReference>
<evidence type="ECO:0000256" key="7">
    <source>
        <dbReference type="ARBA" id="ARBA00023163"/>
    </source>
</evidence>
<dbReference type="PANTHER" id="PTHR21704">
    <property type="entry name" value="NIPPED-B-LIKE PROTEIN DELANGIN SCC2-RELATED"/>
    <property type="match status" value="1"/>
</dbReference>
<evidence type="ECO:0000313" key="16">
    <source>
        <dbReference type="Proteomes" id="UP000001038"/>
    </source>
</evidence>
<dbReference type="eggNOG" id="KOG1020">
    <property type="taxonomic scope" value="Eukaryota"/>
</dbReference>
<feature type="region of interest" description="Disordered" evidence="13">
    <location>
        <begin position="1185"/>
        <end position="1206"/>
    </location>
</feature>
<dbReference type="GO" id="GO:0007420">
    <property type="term" value="P:brain development"/>
    <property type="evidence" value="ECO:0000318"/>
    <property type="project" value="GO_Central"/>
</dbReference>
<gene>
    <name evidence="15" type="primary">NIPBL</name>
    <name evidence="15" type="synonym">nipbl</name>
</gene>
<accession>H2LLE4</accession>
<dbReference type="GO" id="GO:0010468">
    <property type="term" value="P:regulation of gene expression"/>
    <property type="evidence" value="ECO:0007669"/>
    <property type="project" value="InterPro"/>
</dbReference>
<feature type="compositionally biased region" description="Basic and acidic residues" evidence="13">
    <location>
        <begin position="421"/>
        <end position="433"/>
    </location>
</feature>
<dbReference type="STRING" id="8090.ENSORLP00000006855"/>
<feature type="region of interest" description="Disordered" evidence="13">
    <location>
        <begin position="2181"/>
        <end position="2232"/>
    </location>
</feature>
<dbReference type="SUPFAM" id="SSF48371">
    <property type="entry name" value="ARM repeat"/>
    <property type="match status" value="2"/>
</dbReference>
<dbReference type="Pfam" id="PF12830">
    <property type="entry name" value="Nipped-B_C"/>
    <property type="match status" value="1"/>
</dbReference>
<dbReference type="InterPro" id="IPR024986">
    <property type="entry name" value="Nipped-B_C"/>
</dbReference>
<dbReference type="GO" id="GO:0034087">
    <property type="term" value="P:establishment of mitotic sister chromatid cohesion"/>
    <property type="evidence" value="ECO:0000318"/>
    <property type="project" value="GO_Central"/>
</dbReference>
<feature type="domain" description="Sister chromatid cohesion C-terminal" evidence="14">
    <location>
        <begin position="1772"/>
        <end position="1952"/>
    </location>
</feature>
<keyword evidence="4 11" id="KW-0677">Repeat</keyword>
<dbReference type="InterPro" id="IPR011989">
    <property type="entry name" value="ARM-like"/>
</dbReference>
<dbReference type="GO" id="GO:0003007">
    <property type="term" value="P:heart morphogenesis"/>
    <property type="evidence" value="ECO:0000318"/>
    <property type="project" value="GO_Central"/>
</dbReference>
<keyword evidence="6" id="KW-0010">Activator</keyword>
<evidence type="ECO:0000256" key="12">
    <source>
        <dbReference type="SAM" id="Coils"/>
    </source>
</evidence>
<dbReference type="InterPro" id="IPR016024">
    <property type="entry name" value="ARM-type_fold"/>
</dbReference>
<dbReference type="FunFam" id="1.25.10.10:FF:000225">
    <property type="entry name" value="Nipped-B protein"/>
    <property type="match status" value="1"/>
</dbReference>
<keyword evidence="16" id="KW-1185">Reference proteome</keyword>
<dbReference type="GO" id="GO:0048703">
    <property type="term" value="P:embryonic viscerocranium morphogenesis"/>
    <property type="evidence" value="ECO:0000318"/>
    <property type="project" value="GO_Central"/>
</dbReference>
<dbReference type="Gene3D" id="1.25.10.10">
    <property type="entry name" value="Leucine-rich Repeat Variant"/>
    <property type="match status" value="2"/>
</dbReference>
<evidence type="ECO:0000256" key="6">
    <source>
        <dbReference type="ARBA" id="ARBA00023159"/>
    </source>
</evidence>
<feature type="coiled-coil region" evidence="12">
    <location>
        <begin position="1731"/>
        <end position="1758"/>
    </location>
</feature>
<feature type="compositionally biased region" description="Gly residues" evidence="13">
    <location>
        <begin position="330"/>
        <end position="351"/>
    </location>
</feature>
<dbReference type="GO" id="GO:1990414">
    <property type="term" value="P:replication-born double-strand break repair via sister chromatid exchange"/>
    <property type="evidence" value="ECO:0000318"/>
    <property type="project" value="GO_Central"/>
</dbReference>
<feature type="compositionally biased region" description="Basic residues" evidence="13">
    <location>
        <begin position="666"/>
        <end position="677"/>
    </location>
</feature>
<evidence type="ECO:0000256" key="3">
    <source>
        <dbReference type="ARBA" id="ARBA00022473"/>
    </source>
</evidence>
<proteinExistence type="inferred from homology"/>
<sequence length="2335" mass="262743">MNGDMPHVPITTLAGIASLTDLLNQLPLPSPLPATTTKSLLFNGRIAEEVTCLLGCRDENLASQLAHGLSQVSTEHIELKDNLGSDEPEGDAPVLLQTILARHPGIFREKSMAINTSLSSQPMVPPFKVTQNSMHSPAQPANFQPAAISPNPSSRFVAPQSGSSSRYMGQQSSPVPSPYTPQSPAPGYIQQYPHQQPPSYNQHQQIQQGETAAGSRPPLILQSPLPYAPSPREGGPDHKQLLQQRKKVPEVKEEKDMYDIVSSPNKDSTKLTLKLSRVKSNGSDPPELDALAEIERIEREAASEKCSKEVQDKDKPLKKRKQDSFPLEPGAGGAGAPTGAPGSGSTGGGNAGKLTPQEATAAGNGASRPPLMVSIDLQQAGRADGQLDPCLAAPIPALEAQRWPEEPTSGPAAVEGSDTALRLKPDGRPDVIKNRPGRSSSRHDGSKPASTAAKIPDSFPAHLLGGHSGALKNFQIPKINREKDVSGSTESQMWGQPKVKLERLGLARDFEKRPKPVVVLKKLSVDQIQRIIRHSKSGKNRFSSKSSKSGMDPAVLKELPPELLAEIESTMPLCERVKMNKRKRSTVNEKPKYAEVSSDDDLDFSSRKRHRRDKDRAWEFEERERRASGEHRKSGHKDSRRGSGSRYRDSSEEDSPPPSISDIARKMKMKEKQKKRKAYEPKLTQEELMDSSTFKRFLASIDNILDSLEDVDFTAMDDDEIPQELLLGKHQVNELGSESAKIKAMGITGRIPSDKLVKLLNILEKNIQDGSKLSTLMNHDQDAEDEERLWRDLIMERVTKSADACLTALNVMTSARMPKAVYIEDVIERVLQYTKFHLQNTLYPQYDPVYRVDPHGGGMLSSKAKRAKCSTHKQRVIVMLYNKVCDIVSNISELLEIQLLTDTTILQLHPRCLLLTSFSGFFNGNHSFFCGELFLKFSIYVFSRYEKHRQLILEEIFTSLARLPTSKRSLRNFRLNSSDQDGEPMYIQMVTALVLQLIQCVVHLPSDKDVFEEFENKVDQDVLITNSYETAMRTARNFLSVFLKKCGSKQGEEDYRPLFENFVQDLLSTVNKPEWPAAELLLSLLGRLLVHQFSNKQTEMALRVASLDYLGTVASRLRKDAVTSKMDQRSIDRLHIIRKLCTDETQQLQKALLDYLEENAETDPSLVFARKFYVAQWFRDATTEAEKSMRNQNPKDEDSSDGPQHAKEMETTGEIMQRAERRKKFLRGIIKTTPAHFATLKMNSDTVDYEDSCLIVRYLASMRPFAQSFDIYLTQILRVLGESAIAVRTKAMKCLSEVVAVDPSILARSEMQRGVHGRLMDNSTSVREAAVELLGKFVLSRPQLTEQYYDMLIERILDTGISVRKRVIKILRDICLEQPTFSKITEMCVKMIRRVNDEEGIKKLVNETFQKLWFTPTPAHDKETMTRKILNITDVVAACRDTGYDWFEQLLQNLLKSEEDASYKPAKKACVQLVDNLVEHILKYEESLAENKGVNSTRLVACITTLYLFSKIRAQLMVKHAMTMQPYLTTKCNTANDFMVICNVAKILELVVPLMEHPSETFLATIEEDLMKLIIKHGMTVVQHCVSCLGAVVNKVTHNYKFVMACFNKFYTALNKLKIQHQEDPNSSSLVVNKPFLLRSLFTVGALARHFDFDLEEFKGNNKVVIKEKVLELLLYFTKHEEEEVKTKAIIGLGFLVIMHPSQMFVPEVKALYNGILADGSSSINLKIQVLKNLQTYLQEEDTRMQEADREWKKLSKQEDLKEMGDISSGMSSSIMQLYLKQVLEAFFHTQSSVRHFALNVIALTLNQGLIHPVQCVPYLIAMGTDPEPTMRNKSDQQLVEIDKKYTGFIHMKAVAGMKMSYSLQQAINSPRKTTIRGFRQDETHTALCSHLYTMIRGNRQHRRAFLISLLNLFDDSAKTEVNMLLFIADNLACFPYQSQEEPLFIMHHIDITLSVSGSNLLQTFREVGIISIYKKKVKEWVNTSDGEDKEEEMNCDSPRSEKEENGNSEIENDEDEDVVRRPKKTRKPIANSSDSESDFEDLAVEDADKVMRLLPESPTGLLDFANAVQGILLLLVLKQHLKNLYGFSDSKIQKYSPTESAKVYDKAVNRKSNVHFHPRQTIDFISNNMAHATLTEDVKRRIVKQYLDFKMLMEHLDPDEEDEEGEASASANIRNKAINALLGGSGPMSGPSPRNQAGPETDDDDSDGEERTPGSSRKPRRAGDSSDPGRMSEILDVMDVIALWCPKYKDRPQIARVVQKTSNGYTIHWMAGSYSGPWAEAKKRDGRKVVPWVDTIKESDIIYKKIALTSNHKLSNKVVQTLRSLYAAREGGTS</sequence>
<feature type="compositionally biased region" description="Basic and acidic residues" evidence="13">
    <location>
        <begin position="614"/>
        <end position="650"/>
    </location>
</feature>
<evidence type="ECO:0000256" key="10">
    <source>
        <dbReference type="ARBA" id="ARBA00053055"/>
    </source>
</evidence>
<evidence type="ECO:0000259" key="14">
    <source>
        <dbReference type="Pfam" id="PF12830"/>
    </source>
</evidence>
<feature type="compositionally biased region" description="Polar residues" evidence="13">
    <location>
        <begin position="129"/>
        <end position="142"/>
    </location>
</feature>
<dbReference type="FunCoup" id="H2LLE4">
    <property type="interactions" value="409"/>
</dbReference>
<dbReference type="HOGENOM" id="CLU_000763_0_0_1"/>
<dbReference type="InParanoid" id="H2LLE4"/>
<evidence type="ECO:0000256" key="5">
    <source>
        <dbReference type="ARBA" id="ARBA00023015"/>
    </source>
</evidence>
<evidence type="ECO:0000256" key="2">
    <source>
        <dbReference type="ARBA" id="ARBA00009252"/>
    </source>
</evidence>
<feature type="compositionally biased region" description="Pro residues" evidence="13">
    <location>
        <begin position="175"/>
        <end position="184"/>
    </location>
</feature>
<dbReference type="CDD" id="cd23958">
    <property type="entry name" value="SCC2"/>
    <property type="match status" value="1"/>
</dbReference>
<dbReference type="Pfam" id="PF12765">
    <property type="entry name" value="Cohesin_HEAT"/>
    <property type="match status" value="1"/>
</dbReference>
<feature type="region of interest" description="Disordered" evidence="13">
    <location>
        <begin position="119"/>
        <end position="380"/>
    </location>
</feature>
<feature type="region of interest" description="Disordered" evidence="13">
    <location>
        <begin position="1985"/>
        <end position="2041"/>
    </location>
</feature>
<reference evidence="15 16" key="1">
    <citation type="journal article" date="2007" name="Nature">
        <title>The medaka draft genome and insights into vertebrate genome evolution.</title>
        <authorList>
            <person name="Kasahara M."/>
            <person name="Naruse K."/>
            <person name="Sasaki S."/>
            <person name="Nakatani Y."/>
            <person name="Qu W."/>
            <person name="Ahsan B."/>
            <person name="Yamada T."/>
            <person name="Nagayasu Y."/>
            <person name="Doi K."/>
            <person name="Kasai Y."/>
            <person name="Jindo T."/>
            <person name="Kobayashi D."/>
            <person name="Shimada A."/>
            <person name="Toyoda A."/>
            <person name="Kuroki Y."/>
            <person name="Fujiyama A."/>
            <person name="Sasaki T."/>
            <person name="Shimizu A."/>
            <person name="Asakawa S."/>
            <person name="Shimizu N."/>
            <person name="Hashimoto S."/>
            <person name="Yang J."/>
            <person name="Lee Y."/>
            <person name="Matsushima K."/>
            <person name="Sugano S."/>
            <person name="Sakaizumi M."/>
            <person name="Narita T."/>
            <person name="Ohishi K."/>
            <person name="Haga S."/>
            <person name="Ohta F."/>
            <person name="Nomoto H."/>
            <person name="Nogata K."/>
            <person name="Morishita T."/>
            <person name="Endo T."/>
            <person name="Shin-I T."/>
            <person name="Takeda H."/>
            <person name="Morishita S."/>
            <person name="Kohara Y."/>
        </authorList>
    </citation>
    <scope>NUCLEOTIDE SEQUENCE [LARGE SCALE GENOMIC DNA]</scope>
    <source>
        <strain evidence="15 16">Hd-rR</strain>
    </source>
</reference>
<dbReference type="Bgee" id="ENSORLG00000005446">
    <property type="expression patterns" value="Expressed in testis and 14 other cell types or tissues"/>
</dbReference>
<evidence type="ECO:0000256" key="8">
    <source>
        <dbReference type="ARBA" id="ARBA00023242"/>
    </source>
</evidence>
<feature type="region of interest" description="Disordered" evidence="13">
    <location>
        <begin position="398"/>
        <end position="477"/>
    </location>
</feature>
<feature type="compositionally biased region" description="Polar residues" evidence="13">
    <location>
        <begin position="150"/>
        <end position="174"/>
    </location>
</feature>
<reference evidence="15" key="3">
    <citation type="submission" date="2025-09" db="UniProtKB">
        <authorList>
            <consortium name="Ensembl"/>
        </authorList>
    </citation>
    <scope>IDENTIFICATION</scope>
    <source>
        <strain evidence="15">Hd-rR</strain>
    </source>
</reference>
<dbReference type="GO" id="GO:0140588">
    <property type="term" value="P:chromatin looping"/>
    <property type="evidence" value="ECO:0007669"/>
    <property type="project" value="InterPro"/>
</dbReference>
<dbReference type="GO" id="GO:0071169">
    <property type="term" value="P:establishment of protein localization to chromatin"/>
    <property type="evidence" value="ECO:0000318"/>
    <property type="project" value="GO_Central"/>
</dbReference>